<dbReference type="InterPro" id="IPR008993">
    <property type="entry name" value="TIMP-like_OB-fold"/>
</dbReference>
<evidence type="ECO:0000256" key="8">
    <source>
        <dbReference type="PIRSR" id="PIRSR601820-3"/>
    </source>
</evidence>
<dbReference type="PROSITE" id="PS00288">
    <property type="entry name" value="TIMP"/>
    <property type="match status" value="1"/>
</dbReference>
<reference evidence="10" key="2">
    <citation type="submission" date="2025-08" db="UniProtKB">
        <authorList>
            <consortium name="Ensembl"/>
        </authorList>
    </citation>
    <scope>IDENTIFICATION</scope>
</reference>
<keyword evidence="6" id="KW-0481">Metalloenzyme inhibitor</keyword>
<dbReference type="Pfam" id="PF00965">
    <property type="entry name" value="TIMP"/>
    <property type="match status" value="1"/>
</dbReference>
<dbReference type="GO" id="GO:0046872">
    <property type="term" value="F:metal ion binding"/>
    <property type="evidence" value="ECO:0007669"/>
    <property type="project" value="UniProtKB-KW"/>
</dbReference>
<evidence type="ECO:0000256" key="9">
    <source>
        <dbReference type="SAM" id="SignalP"/>
    </source>
</evidence>
<feature type="chain" id="PRO_5003579922" description="Tissue inhibitor of metalloproteinases 1" evidence="9">
    <location>
        <begin position="25"/>
        <end position="229"/>
    </location>
</feature>
<dbReference type="EMBL" id="AFYH01145940">
    <property type="status" value="NOT_ANNOTATED_CDS"/>
    <property type="molecule type" value="Genomic_DNA"/>
</dbReference>
<dbReference type="GO" id="GO:0031012">
    <property type="term" value="C:extracellular matrix"/>
    <property type="evidence" value="ECO:0007669"/>
    <property type="project" value="TreeGrafter"/>
</dbReference>
<evidence type="ECO:0000256" key="6">
    <source>
        <dbReference type="ARBA" id="ARBA00023215"/>
    </source>
</evidence>
<dbReference type="Proteomes" id="UP000008672">
    <property type="component" value="Unassembled WGS sequence"/>
</dbReference>
<keyword evidence="7" id="KW-0479">Metal-binding</keyword>
<evidence type="ECO:0000256" key="1">
    <source>
        <dbReference type="ARBA" id="ARBA00004613"/>
    </source>
</evidence>
<dbReference type="InterPro" id="IPR030490">
    <property type="entry name" value="TIMP_CS"/>
</dbReference>
<dbReference type="EMBL" id="AFYH01145939">
    <property type="status" value="NOT_ANNOTATED_CDS"/>
    <property type="molecule type" value="Genomic_DNA"/>
</dbReference>
<dbReference type="STRING" id="7897.ENSLACP00000009013"/>
<dbReference type="OMA" id="ESICGYF"/>
<comment type="similarity">
    <text evidence="2">Belongs to the protease inhibitor I35 (TIMP) family.</text>
</comment>
<evidence type="ECO:0000313" key="11">
    <source>
        <dbReference type="Proteomes" id="UP000008672"/>
    </source>
</evidence>
<evidence type="ECO:0008006" key="12">
    <source>
        <dbReference type="Google" id="ProtNLM"/>
    </source>
</evidence>
<keyword evidence="3" id="KW-0964">Secreted</keyword>
<dbReference type="EMBL" id="AFYH01145943">
    <property type="status" value="NOT_ANNOTATED_CDS"/>
    <property type="molecule type" value="Genomic_DNA"/>
</dbReference>
<keyword evidence="11" id="KW-1185">Reference proteome</keyword>
<feature type="disulfide bond" evidence="8">
    <location>
        <begin position="27"/>
        <end position="129"/>
    </location>
</feature>
<dbReference type="HOGENOM" id="CLU_084029_0_0_1"/>
<dbReference type="Ensembl" id="ENSLACT00000009082.1">
    <property type="protein sequence ID" value="ENSLACP00000009013.1"/>
    <property type="gene ID" value="ENSLACG00000007958.1"/>
</dbReference>
<feature type="disulfide bond" evidence="8">
    <location>
        <begin position="180"/>
        <end position="201"/>
    </location>
</feature>
<dbReference type="eggNOG" id="KOG4745">
    <property type="taxonomic scope" value="Eukaryota"/>
</dbReference>
<dbReference type="GO" id="GO:0009725">
    <property type="term" value="P:response to hormone"/>
    <property type="evidence" value="ECO:0007669"/>
    <property type="project" value="TreeGrafter"/>
</dbReference>
<dbReference type="InParanoid" id="H3AH92"/>
<comment type="subcellular location">
    <subcellularLocation>
        <location evidence="1">Secreted</location>
    </subcellularLocation>
</comment>
<feature type="disulfide bond" evidence="8">
    <location>
        <begin position="167"/>
        <end position="172"/>
    </location>
</feature>
<feature type="binding site" evidence="7">
    <location>
        <position position="25"/>
    </location>
    <ligand>
        <name>Zn(2+)</name>
        <dbReference type="ChEBI" id="CHEBI:29105"/>
        <note>ligand shared with metalloproteinase partner</note>
    </ligand>
</feature>
<dbReference type="PANTHER" id="PTHR11844:SF24">
    <property type="entry name" value="METALLOPROTEINASE INHIBITOR 2"/>
    <property type="match status" value="1"/>
</dbReference>
<protein>
    <recommendedName>
        <fullName evidence="12">Tissue inhibitor of metalloproteinases 1</fullName>
    </recommendedName>
</protein>
<evidence type="ECO:0000256" key="5">
    <source>
        <dbReference type="ARBA" id="ARBA00022690"/>
    </source>
</evidence>
<keyword evidence="7" id="KW-0862">Zinc</keyword>
<feature type="signal peptide" evidence="9">
    <location>
        <begin position="1"/>
        <end position="24"/>
    </location>
</feature>
<dbReference type="GeneTree" id="ENSGT00940000161081"/>
<keyword evidence="4" id="KW-0483">Metalloprotease inhibitor</keyword>
<keyword evidence="9" id="KW-0732">Signal</keyword>
<keyword evidence="8" id="KW-1015">Disulfide bond</keyword>
<feature type="disulfide bond" evidence="8">
    <location>
        <begin position="161"/>
        <end position="209"/>
    </location>
</feature>
<evidence type="ECO:0000256" key="7">
    <source>
        <dbReference type="PIRSR" id="PIRSR601820-1"/>
    </source>
</evidence>
<dbReference type="PANTHER" id="PTHR11844">
    <property type="entry name" value="METALLOPROTEASE INHIBITOR"/>
    <property type="match status" value="1"/>
</dbReference>
<dbReference type="GO" id="GO:0034097">
    <property type="term" value="P:response to cytokine"/>
    <property type="evidence" value="ECO:0007669"/>
    <property type="project" value="TreeGrafter"/>
</dbReference>
<sequence>MISNACGILGAVVLLLVAQQPSDACSCAPQHPQMAFCYSDVAVIRGKIISSKTVKLDGSVGGQGDWIQYEVKQTKMLKGFEKVQDVQFLYSPLMPSLCGFELKPASKQEDLYLYLYTVLLPYSICIEICTYIYLQFSFPIVAVHRRAPIYIYSSVSLWCLCRKVVPCISIPCSVSTDNECLWSDGLVSRNWNHSQAQNFACVHRANGGCGWQSQRLASLRKRARSTTAQ</sequence>
<name>H3AH92_LATCH</name>
<dbReference type="Gene3D" id="2.40.50.120">
    <property type="match status" value="1"/>
</dbReference>
<dbReference type="GO" id="GO:0005615">
    <property type="term" value="C:extracellular space"/>
    <property type="evidence" value="ECO:0007669"/>
    <property type="project" value="TreeGrafter"/>
</dbReference>
<organism evidence="10 11">
    <name type="scientific">Latimeria chalumnae</name>
    <name type="common">Coelacanth</name>
    <dbReference type="NCBI Taxonomy" id="7897"/>
    <lineage>
        <taxon>Eukaryota</taxon>
        <taxon>Metazoa</taxon>
        <taxon>Chordata</taxon>
        <taxon>Craniata</taxon>
        <taxon>Vertebrata</taxon>
        <taxon>Euteleostomi</taxon>
        <taxon>Coelacanthiformes</taxon>
        <taxon>Coelacanthidae</taxon>
        <taxon>Latimeria</taxon>
    </lineage>
</organism>
<dbReference type="InterPro" id="IPR001820">
    <property type="entry name" value="TIMP"/>
</dbReference>
<dbReference type="AlphaFoldDB" id="H3AH92"/>
<dbReference type="Bgee" id="ENSLACG00000007958">
    <property type="expression patterns" value="Expressed in pelvic fin and 6 other cell types or tissues"/>
</dbReference>
<feature type="disulfide bond" evidence="8">
    <location>
        <begin position="37"/>
        <end position="159"/>
    </location>
</feature>
<keyword evidence="5" id="KW-0646">Protease inhibitor</keyword>
<dbReference type="EMBL" id="AFYH01145941">
    <property type="status" value="NOT_ANNOTATED_CDS"/>
    <property type="molecule type" value="Genomic_DNA"/>
</dbReference>
<reference evidence="10" key="3">
    <citation type="submission" date="2025-09" db="UniProtKB">
        <authorList>
            <consortium name="Ensembl"/>
        </authorList>
    </citation>
    <scope>IDENTIFICATION</scope>
</reference>
<evidence type="ECO:0000313" key="10">
    <source>
        <dbReference type="Ensembl" id="ENSLACP00000009013.1"/>
    </source>
</evidence>
<accession>H3AH92</accession>
<dbReference type="Gene3D" id="3.90.370.10">
    <property type="entry name" value="Tissue inhibitor of metalloproteinase-1. Chain B, domain 1"/>
    <property type="match status" value="1"/>
</dbReference>
<dbReference type="InterPro" id="IPR027465">
    <property type="entry name" value="TIMP_C"/>
</dbReference>
<dbReference type="EMBL" id="AFYH01145942">
    <property type="status" value="NOT_ANNOTATED_CDS"/>
    <property type="molecule type" value="Genomic_DNA"/>
</dbReference>
<evidence type="ECO:0000256" key="4">
    <source>
        <dbReference type="ARBA" id="ARBA00022608"/>
    </source>
</evidence>
<evidence type="ECO:0000256" key="3">
    <source>
        <dbReference type="ARBA" id="ARBA00022525"/>
    </source>
</evidence>
<feature type="disulfide bond" evidence="8">
    <location>
        <begin position="25"/>
        <end position="98"/>
    </location>
</feature>
<evidence type="ECO:0000256" key="2">
    <source>
        <dbReference type="ARBA" id="ARBA00011027"/>
    </source>
</evidence>
<dbReference type="GO" id="GO:0008191">
    <property type="term" value="F:metalloendopeptidase inhibitor activity"/>
    <property type="evidence" value="ECO:0007669"/>
    <property type="project" value="InterPro"/>
</dbReference>
<dbReference type="GO" id="GO:0002020">
    <property type="term" value="F:protease binding"/>
    <property type="evidence" value="ECO:0007669"/>
    <property type="project" value="TreeGrafter"/>
</dbReference>
<gene>
    <name evidence="10" type="primary">LOC102351431</name>
</gene>
<dbReference type="SMART" id="SM00206">
    <property type="entry name" value="NTR"/>
    <property type="match status" value="1"/>
</dbReference>
<dbReference type="SUPFAM" id="SSF50242">
    <property type="entry name" value="TIMP-like"/>
    <property type="match status" value="1"/>
</dbReference>
<reference evidence="11" key="1">
    <citation type="submission" date="2011-08" db="EMBL/GenBank/DDBJ databases">
        <title>The draft genome of Latimeria chalumnae.</title>
        <authorList>
            <person name="Di Palma F."/>
            <person name="Alfoldi J."/>
            <person name="Johnson J."/>
            <person name="Berlin A."/>
            <person name="Gnerre S."/>
            <person name="Jaffe D."/>
            <person name="MacCallum I."/>
            <person name="Young S."/>
            <person name="Walker B.J."/>
            <person name="Lander E."/>
            <person name="Lindblad-Toh K."/>
        </authorList>
    </citation>
    <scope>NUCLEOTIDE SEQUENCE [LARGE SCALE GENOMIC DNA]</scope>
    <source>
        <strain evidence="11">Wild caught</strain>
    </source>
</reference>
<proteinExistence type="inferred from homology"/>
<dbReference type="GO" id="GO:0051045">
    <property type="term" value="P:negative regulation of membrane protein ectodomain proteolysis"/>
    <property type="evidence" value="ECO:0007669"/>
    <property type="project" value="TreeGrafter"/>
</dbReference>